<dbReference type="PROSITE" id="PS50893">
    <property type="entry name" value="ABC_TRANSPORTER_2"/>
    <property type="match status" value="1"/>
</dbReference>
<accession>A0A6M2DYA2</accession>
<dbReference type="InterPro" id="IPR036640">
    <property type="entry name" value="ABC1_TM_sf"/>
</dbReference>
<evidence type="ECO:0000256" key="3">
    <source>
        <dbReference type="ARBA" id="ARBA00012191"/>
    </source>
</evidence>
<dbReference type="EMBL" id="GIIL01007298">
    <property type="protein sequence ID" value="NOV51024.1"/>
    <property type="molecule type" value="Transcribed_RNA"/>
</dbReference>
<dbReference type="InterPro" id="IPR003439">
    <property type="entry name" value="ABC_transporter-like_ATP-bd"/>
</dbReference>
<dbReference type="FunFam" id="3.40.50.300:FF:000479">
    <property type="entry name" value="Multidrug resistance protein 1A"/>
    <property type="match status" value="1"/>
</dbReference>
<comment type="similarity">
    <text evidence="2">Belongs to the ABC transporter superfamily. ABCB family. Multidrug resistance exporter (TC 3.A.1.201) subfamily.</text>
</comment>
<dbReference type="SUPFAM" id="SSF90123">
    <property type="entry name" value="ABC transporter transmembrane region"/>
    <property type="match status" value="1"/>
</dbReference>
<keyword evidence="10 14" id="KW-1133">Transmembrane helix</keyword>
<dbReference type="GO" id="GO:0016020">
    <property type="term" value="C:membrane"/>
    <property type="evidence" value="ECO:0007669"/>
    <property type="project" value="UniProtKB-SubCell"/>
</dbReference>
<keyword evidence="4" id="KW-0813">Transport</keyword>
<evidence type="ECO:0000256" key="12">
    <source>
        <dbReference type="ARBA" id="ARBA00023180"/>
    </source>
</evidence>
<dbReference type="GO" id="GO:0005524">
    <property type="term" value="F:ATP binding"/>
    <property type="evidence" value="ECO:0007669"/>
    <property type="project" value="UniProtKB-KW"/>
</dbReference>
<comment type="catalytic activity">
    <reaction evidence="13">
        <text>ATP + H2O + xenobioticSide 1 = ADP + phosphate + xenobioticSide 2.</text>
        <dbReference type="EC" id="7.6.2.2"/>
    </reaction>
</comment>
<dbReference type="Pfam" id="PF00664">
    <property type="entry name" value="ABC_membrane"/>
    <property type="match status" value="1"/>
</dbReference>
<evidence type="ECO:0000256" key="9">
    <source>
        <dbReference type="ARBA" id="ARBA00022967"/>
    </source>
</evidence>
<feature type="transmembrane region" description="Helical" evidence="14">
    <location>
        <begin position="89"/>
        <end position="110"/>
    </location>
</feature>
<sequence>MYYTWKMALVSVVSVPLVLGGVFLESRVIGGSSLLEKRALEGATKIAVEAISNVRTVASLCQEKGVLERYTIELNKAAKQSRRRNRLRGLVFAFGQAAPFLAYSLSLYYGGSLVAYDGLEYKNVIKVSEALIFGAWMLGQSLAFAPNINAAKTSAKRIFALFDRNSKIQSLPGFIDTQKIANGRVEFSNIKFHYPTRPDISILKGLDLLIQPGQTVALVGYSGCGKSTCIQLLQRLYDPVHGSVTLDDNDISTSLSLGDLRSQLGIVSQEPVLFDRTIAENIAYGDNSRVVPMNEIIEAAKKANVHGFVSNMPLGYETSLGTKGAQLSGGQKQRIAIARALVRNPRILLLDEATSALDANSEKIIQAALDEARCGRTCIIIAHRLDTIRTADVICVLDQGKVVEIGTHEELLAAGGVYTQLHGQQNMLS</sequence>
<evidence type="ECO:0000256" key="13">
    <source>
        <dbReference type="ARBA" id="ARBA00034018"/>
    </source>
</evidence>
<dbReference type="SMART" id="SM00382">
    <property type="entry name" value="AAA"/>
    <property type="match status" value="1"/>
</dbReference>
<evidence type="ECO:0000259" key="15">
    <source>
        <dbReference type="PROSITE" id="PS50893"/>
    </source>
</evidence>
<dbReference type="InterPro" id="IPR011527">
    <property type="entry name" value="ABC1_TM_dom"/>
</dbReference>
<evidence type="ECO:0000256" key="6">
    <source>
        <dbReference type="ARBA" id="ARBA00022737"/>
    </source>
</evidence>
<comment type="subcellular location">
    <subcellularLocation>
        <location evidence="1">Membrane</location>
        <topology evidence="1">Multi-pass membrane protein</topology>
    </subcellularLocation>
</comment>
<dbReference type="InterPro" id="IPR027417">
    <property type="entry name" value="P-loop_NTPase"/>
</dbReference>
<keyword evidence="8" id="KW-0067">ATP-binding</keyword>
<protein>
    <recommendedName>
        <fullName evidence="3">ABC-type xenobiotic transporter</fullName>
        <ecNumber evidence="3">7.6.2.2</ecNumber>
    </recommendedName>
</protein>
<evidence type="ECO:0000256" key="10">
    <source>
        <dbReference type="ARBA" id="ARBA00022989"/>
    </source>
</evidence>
<evidence type="ECO:0000256" key="7">
    <source>
        <dbReference type="ARBA" id="ARBA00022741"/>
    </source>
</evidence>
<organism evidence="17">
    <name type="scientific">Xenopsylla cheopis</name>
    <name type="common">Oriental rat flea</name>
    <name type="synonym">Pulex cheopis</name>
    <dbReference type="NCBI Taxonomy" id="163159"/>
    <lineage>
        <taxon>Eukaryota</taxon>
        <taxon>Metazoa</taxon>
        <taxon>Ecdysozoa</taxon>
        <taxon>Arthropoda</taxon>
        <taxon>Hexapoda</taxon>
        <taxon>Insecta</taxon>
        <taxon>Pterygota</taxon>
        <taxon>Neoptera</taxon>
        <taxon>Endopterygota</taxon>
        <taxon>Siphonaptera</taxon>
        <taxon>Pulicidae</taxon>
        <taxon>Xenopsyllinae</taxon>
        <taxon>Xenopsylla</taxon>
    </lineage>
</organism>
<evidence type="ECO:0000259" key="16">
    <source>
        <dbReference type="PROSITE" id="PS50929"/>
    </source>
</evidence>
<evidence type="ECO:0000256" key="11">
    <source>
        <dbReference type="ARBA" id="ARBA00023136"/>
    </source>
</evidence>
<evidence type="ECO:0000256" key="8">
    <source>
        <dbReference type="ARBA" id="ARBA00022840"/>
    </source>
</evidence>
<evidence type="ECO:0000256" key="4">
    <source>
        <dbReference type="ARBA" id="ARBA00022448"/>
    </source>
</evidence>
<dbReference type="SUPFAM" id="SSF52540">
    <property type="entry name" value="P-loop containing nucleoside triphosphate hydrolases"/>
    <property type="match status" value="1"/>
</dbReference>
<reference evidence="17" key="1">
    <citation type="submission" date="2020-03" db="EMBL/GenBank/DDBJ databases">
        <title>Transcriptomic Profiling of the Digestive Tract of the Rat Flea, Xenopsylla cheopis, Following Blood Feeding and Infection with Yersinia pestis.</title>
        <authorList>
            <person name="Bland D.M."/>
            <person name="Martens C.A."/>
            <person name="Virtaneva K."/>
            <person name="Kanakabandi K."/>
            <person name="Long D."/>
            <person name="Rosenke R."/>
            <person name="Saturday G.A."/>
            <person name="Hoyt F.H."/>
            <person name="Bruno D.P."/>
            <person name="Ribeiro J.M.C."/>
            <person name="Hinnebusch J."/>
        </authorList>
    </citation>
    <scope>NUCLEOTIDE SEQUENCE</scope>
</reference>
<keyword evidence="7" id="KW-0547">Nucleotide-binding</keyword>
<evidence type="ECO:0000256" key="2">
    <source>
        <dbReference type="ARBA" id="ARBA00007577"/>
    </source>
</evidence>
<evidence type="ECO:0000256" key="1">
    <source>
        <dbReference type="ARBA" id="ARBA00004141"/>
    </source>
</evidence>
<dbReference type="InterPro" id="IPR039421">
    <property type="entry name" value="Type_1_exporter"/>
</dbReference>
<dbReference type="AlphaFoldDB" id="A0A6M2DYA2"/>
<dbReference type="Gene3D" id="1.20.1560.10">
    <property type="entry name" value="ABC transporter type 1, transmembrane domain"/>
    <property type="match status" value="1"/>
</dbReference>
<evidence type="ECO:0000256" key="5">
    <source>
        <dbReference type="ARBA" id="ARBA00022692"/>
    </source>
</evidence>
<keyword evidence="12" id="KW-0325">Glycoprotein</keyword>
<dbReference type="PANTHER" id="PTHR24221:SF410">
    <property type="entry name" value="MULTIDRUG RESISTANCE PROTEIN HOMOLOG 49-RELATED"/>
    <property type="match status" value="1"/>
</dbReference>
<dbReference type="GO" id="GO:0017085">
    <property type="term" value="P:response to insecticide"/>
    <property type="evidence" value="ECO:0007669"/>
    <property type="project" value="UniProtKB-ARBA"/>
</dbReference>
<dbReference type="GO" id="GO:0097254">
    <property type="term" value="P:renal tubular secretion"/>
    <property type="evidence" value="ECO:0007669"/>
    <property type="project" value="UniProtKB-ARBA"/>
</dbReference>
<name>A0A6M2DYA2_XENCH</name>
<keyword evidence="5 14" id="KW-0812">Transmembrane</keyword>
<proteinExistence type="inferred from homology"/>
<dbReference type="GO" id="GO:0008559">
    <property type="term" value="F:ABC-type xenobiotic transporter activity"/>
    <property type="evidence" value="ECO:0007669"/>
    <property type="project" value="UniProtKB-EC"/>
</dbReference>
<dbReference type="InterPro" id="IPR017871">
    <property type="entry name" value="ABC_transporter-like_CS"/>
</dbReference>
<evidence type="ECO:0000256" key="14">
    <source>
        <dbReference type="SAM" id="Phobius"/>
    </source>
</evidence>
<keyword evidence="6" id="KW-0677">Repeat</keyword>
<dbReference type="CDD" id="cd03249">
    <property type="entry name" value="ABC_MTABC3_MDL1_MDL2"/>
    <property type="match status" value="1"/>
</dbReference>
<dbReference type="PROSITE" id="PS50929">
    <property type="entry name" value="ABC_TM1F"/>
    <property type="match status" value="1"/>
</dbReference>
<dbReference type="PANTHER" id="PTHR24221">
    <property type="entry name" value="ATP-BINDING CASSETTE SUB-FAMILY B"/>
    <property type="match status" value="1"/>
</dbReference>
<feature type="domain" description="ABC transmembrane type-1" evidence="16">
    <location>
        <begin position="1"/>
        <end position="150"/>
    </location>
</feature>
<dbReference type="EC" id="7.6.2.2" evidence="3"/>
<keyword evidence="9" id="KW-1278">Translocase</keyword>
<dbReference type="GO" id="GO:0016887">
    <property type="term" value="F:ATP hydrolysis activity"/>
    <property type="evidence" value="ECO:0007669"/>
    <property type="project" value="InterPro"/>
</dbReference>
<dbReference type="Gene3D" id="3.40.50.300">
    <property type="entry name" value="P-loop containing nucleotide triphosphate hydrolases"/>
    <property type="match status" value="1"/>
</dbReference>
<dbReference type="Pfam" id="PF00005">
    <property type="entry name" value="ABC_tran"/>
    <property type="match status" value="1"/>
</dbReference>
<dbReference type="InterPro" id="IPR003593">
    <property type="entry name" value="AAA+_ATPase"/>
</dbReference>
<dbReference type="PROSITE" id="PS00211">
    <property type="entry name" value="ABC_TRANSPORTER_1"/>
    <property type="match status" value="1"/>
</dbReference>
<keyword evidence="11 14" id="KW-0472">Membrane</keyword>
<feature type="domain" description="ABC transporter" evidence="15">
    <location>
        <begin position="185"/>
        <end position="424"/>
    </location>
</feature>
<evidence type="ECO:0000313" key="17">
    <source>
        <dbReference type="EMBL" id="NOV51024.1"/>
    </source>
</evidence>